<dbReference type="OrthoDB" id="191139at2759"/>
<keyword evidence="4" id="KW-0256">Endoplasmic reticulum</keyword>
<comment type="caution">
    <text evidence="11">The sequence shown here is derived from an EMBL/GenBank/DDBJ whole genome shotgun (WGS) entry which is preliminary data.</text>
</comment>
<evidence type="ECO:0000313" key="12">
    <source>
        <dbReference type="Proteomes" id="UP000428333"/>
    </source>
</evidence>
<dbReference type="PANTHER" id="PTHR31651:SF3">
    <property type="entry name" value="PROTEIN PIN-LIKES 7"/>
    <property type="match status" value="1"/>
</dbReference>
<organism evidence="11 12">
    <name type="scientific">Rhododendron williamsianum</name>
    <dbReference type="NCBI Taxonomy" id="262921"/>
    <lineage>
        <taxon>Eukaryota</taxon>
        <taxon>Viridiplantae</taxon>
        <taxon>Streptophyta</taxon>
        <taxon>Embryophyta</taxon>
        <taxon>Tracheophyta</taxon>
        <taxon>Spermatophyta</taxon>
        <taxon>Magnoliopsida</taxon>
        <taxon>eudicotyledons</taxon>
        <taxon>Gunneridae</taxon>
        <taxon>Pentapetalae</taxon>
        <taxon>asterids</taxon>
        <taxon>Ericales</taxon>
        <taxon>Ericaceae</taxon>
        <taxon>Ericoideae</taxon>
        <taxon>Rhodoreae</taxon>
        <taxon>Rhododendron</taxon>
    </lineage>
</organism>
<evidence type="ECO:0000256" key="9">
    <source>
        <dbReference type="ARBA" id="ARBA00025752"/>
    </source>
</evidence>
<keyword evidence="7" id="KW-0927">Auxin signaling pathway</keyword>
<dbReference type="GO" id="GO:0009734">
    <property type="term" value="P:auxin-activated signaling pathway"/>
    <property type="evidence" value="ECO:0007669"/>
    <property type="project" value="UniProtKB-KW"/>
</dbReference>
<feature type="transmembrane region" description="Helical" evidence="10">
    <location>
        <begin position="79"/>
        <end position="104"/>
    </location>
</feature>
<evidence type="ECO:0000256" key="2">
    <source>
        <dbReference type="ARBA" id="ARBA00022448"/>
    </source>
</evidence>
<dbReference type="Proteomes" id="UP000428333">
    <property type="component" value="Linkage Group LG01"/>
</dbReference>
<evidence type="ECO:0008006" key="13">
    <source>
        <dbReference type="Google" id="ProtNLM"/>
    </source>
</evidence>
<dbReference type="AlphaFoldDB" id="A0A6A4M6X6"/>
<evidence type="ECO:0000256" key="1">
    <source>
        <dbReference type="ARBA" id="ARBA00004477"/>
    </source>
</evidence>
<evidence type="ECO:0000256" key="10">
    <source>
        <dbReference type="SAM" id="Phobius"/>
    </source>
</evidence>
<protein>
    <recommendedName>
        <fullName evidence="13">Cation/H+ exchanger domain-containing protein</fullName>
    </recommendedName>
</protein>
<evidence type="ECO:0000256" key="6">
    <source>
        <dbReference type="ARBA" id="ARBA00023136"/>
    </source>
</evidence>
<feature type="transmembrane region" description="Helical" evidence="10">
    <location>
        <begin position="213"/>
        <end position="236"/>
    </location>
</feature>
<dbReference type="GO" id="GO:0080162">
    <property type="term" value="P:endoplasmic reticulum to cytosol auxin transport"/>
    <property type="evidence" value="ECO:0007669"/>
    <property type="project" value="InterPro"/>
</dbReference>
<evidence type="ECO:0000256" key="5">
    <source>
        <dbReference type="ARBA" id="ARBA00022989"/>
    </source>
</evidence>
<dbReference type="Pfam" id="PF03547">
    <property type="entry name" value="Mem_trans"/>
    <property type="match status" value="2"/>
</dbReference>
<reference evidence="11 12" key="1">
    <citation type="journal article" date="2019" name="Genome Biol. Evol.">
        <title>The Rhododendron genome and chromosomal organization provide insight into shared whole-genome duplications across the heath family (Ericaceae).</title>
        <authorList>
            <person name="Soza V.L."/>
            <person name="Lindsley D."/>
            <person name="Waalkes A."/>
            <person name="Ramage E."/>
            <person name="Patwardhan R.P."/>
            <person name="Burton J.N."/>
            <person name="Adey A."/>
            <person name="Kumar A."/>
            <person name="Qiu R."/>
            <person name="Shendure J."/>
            <person name="Hall B."/>
        </authorList>
    </citation>
    <scope>NUCLEOTIDE SEQUENCE [LARGE SCALE GENOMIC DNA]</scope>
    <source>
        <strain evidence="11">RSF 1966-606</strain>
    </source>
</reference>
<comment type="subcellular location">
    <subcellularLocation>
        <location evidence="1">Endoplasmic reticulum membrane</location>
        <topology evidence="1">Multi-pass membrane protein</topology>
    </subcellularLocation>
</comment>
<feature type="transmembrane region" description="Helical" evidence="10">
    <location>
        <begin position="12"/>
        <end position="32"/>
    </location>
</feature>
<dbReference type="PANTHER" id="PTHR31651">
    <property type="match status" value="1"/>
</dbReference>
<proteinExistence type="inferred from homology"/>
<evidence type="ECO:0000256" key="3">
    <source>
        <dbReference type="ARBA" id="ARBA00022692"/>
    </source>
</evidence>
<dbReference type="InterPro" id="IPR004776">
    <property type="entry name" value="Mem_transp_PIN-like"/>
</dbReference>
<evidence type="ECO:0000256" key="7">
    <source>
        <dbReference type="ARBA" id="ARBA00023294"/>
    </source>
</evidence>
<comment type="function">
    <text evidence="8">Involved in cellular auxin homeostasis by regulating auxin metabolism. Regulates intracellular auxin accumulation at the endoplasmic reticulum and thus auxin availability for nuclear auxin signaling.</text>
</comment>
<evidence type="ECO:0000313" key="11">
    <source>
        <dbReference type="EMBL" id="KAE9466325.1"/>
    </source>
</evidence>
<feature type="non-terminal residue" evidence="11">
    <location>
        <position position="1"/>
    </location>
</feature>
<accession>A0A6A4M6X6</accession>
<keyword evidence="12" id="KW-1185">Reference proteome</keyword>
<name>A0A6A4M6X6_9ERIC</name>
<evidence type="ECO:0000256" key="4">
    <source>
        <dbReference type="ARBA" id="ARBA00022824"/>
    </source>
</evidence>
<comment type="similarity">
    <text evidence="9">Belongs to the auxin efflux carrier (TC 2.A.69.2) family.</text>
</comment>
<dbReference type="GO" id="GO:0005789">
    <property type="term" value="C:endoplasmic reticulum membrane"/>
    <property type="evidence" value="ECO:0007669"/>
    <property type="project" value="UniProtKB-SubCell"/>
</dbReference>
<dbReference type="EMBL" id="QEFC01000094">
    <property type="protein sequence ID" value="KAE9466325.1"/>
    <property type="molecule type" value="Genomic_DNA"/>
</dbReference>
<evidence type="ECO:0000256" key="8">
    <source>
        <dbReference type="ARBA" id="ARBA00025100"/>
    </source>
</evidence>
<keyword evidence="3 10" id="KW-0812">Transmembrane</keyword>
<feature type="transmembrane region" description="Helical" evidence="10">
    <location>
        <begin position="53"/>
        <end position="73"/>
    </location>
</feature>
<gene>
    <name evidence="11" type="ORF">C3L33_01773</name>
</gene>
<keyword evidence="2" id="KW-0813">Transport</keyword>
<dbReference type="InterPro" id="IPR045033">
    <property type="entry name" value="PILS1/3/4/5/7"/>
</dbReference>
<keyword evidence="6 10" id="KW-0472">Membrane</keyword>
<sequence length="270" mass="29446">MGFWSLFEVASMPIVQVLLLSLLGALMATNYLNLLPADARKSLNKVNLTRLQIVFMVFTPCLMFANLAETVTFKDLVAWYDILECLACHFFLYSFLSLHCLMIVPEMSGSQTAKGNASFWGNALVILQQLLEELLAPPTLAAIVGFFFGAIPWLKNLIIGDTAPLRVIQDSIKLLGEGTIPCITLILGGNLTQENDDCPMNSTGLRTGRLKPITIIAVILVRYVLLPVIGIGVVKAAGSLGFLPSDPLYHYVLLIQFALPPAMNIGNPLP</sequence>
<keyword evidence="5 10" id="KW-1133">Transmembrane helix</keyword>